<sequence>MATGLHMKPLATQPQIMLSDLMIKGGPINPDVDFKASAGTVRDAMIELGTIALG</sequence>
<gene>
    <name evidence="1" type="ORF">ABENE_12380</name>
</gene>
<accession>V4P9B3</accession>
<dbReference type="AlphaFoldDB" id="V4P9B3"/>
<organism evidence="1 2">
    <name type="scientific">Asticcacaulis benevestitus DSM 16100 = ATCC BAA-896</name>
    <dbReference type="NCBI Taxonomy" id="1121022"/>
    <lineage>
        <taxon>Bacteria</taxon>
        <taxon>Pseudomonadati</taxon>
        <taxon>Pseudomonadota</taxon>
        <taxon>Alphaproteobacteria</taxon>
        <taxon>Caulobacterales</taxon>
        <taxon>Caulobacteraceae</taxon>
        <taxon>Asticcacaulis</taxon>
    </lineage>
</organism>
<dbReference type="PATRIC" id="fig|1121022.4.peg.2510"/>
<evidence type="ECO:0000313" key="2">
    <source>
        <dbReference type="Proteomes" id="UP000017837"/>
    </source>
</evidence>
<protein>
    <submittedName>
        <fullName evidence="1">Uncharacterized protein</fullName>
    </submittedName>
</protein>
<dbReference type="Proteomes" id="UP000017837">
    <property type="component" value="Unassembled WGS sequence"/>
</dbReference>
<reference evidence="1 2" key="1">
    <citation type="journal article" date="2014" name="Nature">
        <title>Sequential evolution of bacterial morphology by co-option of a developmental regulator.</title>
        <authorList>
            <person name="Jiang C."/>
            <person name="Brown P.J."/>
            <person name="Ducret A."/>
            <person name="Brun Y.V."/>
        </authorList>
    </citation>
    <scope>NUCLEOTIDE SEQUENCE [LARGE SCALE GENOMIC DNA]</scope>
    <source>
        <strain evidence="1 2">DSM 16100</strain>
    </source>
</reference>
<proteinExistence type="predicted"/>
<name>V4P9B3_9CAUL</name>
<keyword evidence="2" id="KW-1185">Reference proteome</keyword>
<comment type="caution">
    <text evidence="1">The sequence shown here is derived from an EMBL/GenBank/DDBJ whole genome shotgun (WGS) entry which is preliminary data.</text>
</comment>
<dbReference type="EMBL" id="AWGB01000023">
    <property type="protein sequence ID" value="ESQ90512.1"/>
    <property type="molecule type" value="Genomic_DNA"/>
</dbReference>
<evidence type="ECO:0000313" key="1">
    <source>
        <dbReference type="EMBL" id="ESQ90512.1"/>
    </source>
</evidence>